<keyword evidence="3" id="KW-1185">Reference proteome</keyword>
<dbReference type="EMBL" id="RXIC02000019">
    <property type="protein sequence ID" value="KAB1226950.1"/>
    <property type="molecule type" value="Genomic_DNA"/>
</dbReference>
<reference evidence="2 3" key="1">
    <citation type="journal article" date="2019" name="Plant Biotechnol. J.">
        <title>The red bayberry genome and genetic basis of sex determination.</title>
        <authorList>
            <person name="Jia H.M."/>
            <person name="Jia H.J."/>
            <person name="Cai Q.L."/>
            <person name="Wang Y."/>
            <person name="Zhao H.B."/>
            <person name="Yang W.F."/>
            <person name="Wang G.Y."/>
            <person name="Li Y.H."/>
            <person name="Zhan D.L."/>
            <person name="Shen Y.T."/>
            <person name="Niu Q.F."/>
            <person name="Chang L."/>
            <person name="Qiu J."/>
            <person name="Zhao L."/>
            <person name="Xie H.B."/>
            <person name="Fu W.Y."/>
            <person name="Jin J."/>
            <person name="Li X.W."/>
            <person name="Jiao Y."/>
            <person name="Zhou C.C."/>
            <person name="Tu T."/>
            <person name="Chai C.Y."/>
            <person name="Gao J.L."/>
            <person name="Fan L.J."/>
            <person name="van de Weg E."/>
            <person name="Wang J.Y."/>
            <person name="Gao Z.S."/>
        </authorList>
    </citation>
    <scope>NUCLEOTIDE SEQUENCE [LARGE SCALE GENOMIC DNA]</scope>
    <source>
        <tissue evidence="2">Leaves</tissue>
    </source>
</reference>
<sequence length="161" mass="17943">MSKSFKKSHFGSPVKSESATSPPPEIIIIPDSPAISILSVESRNHIDPVNPSSIPFLRARRLVLRDDPIDGCSETEPIQPILKRTESSHQRLFNLFNPYISIVAPETRSASLARCIIRKTEENGKLAPGARQGQQRHRLQGVKSASRKHKVFSKTLTLKKN</sequence>
<feature type="region of interest" description="Disordered" evidence="1">
    <location>
        <begin position="1"/>
        <end position="26"/>
    </location>
</feature>
<evidence type="ECO:0000313" key="3">
    <source>
        <dbReference type="Proteomes" id="UP000516437"/>
    </source>
</evidence>
<proteinExistence type="predicted"/>
<feature type="compositionally biased region" description="Low complexity" evidence="1">
    <location>
        <begin position="16"/>
        <end position="26"/>
    </location>
</feature>
<accession>A0A6A1WW75</accession>
<name>A0A6A1WW75_9ROSI</name>
<evidence type="ECO:0000313" key="2">
    <source>
        <dbReference type="EMBL" id="KAB1226950.1"/>
    </source>
</evidence>
<protein>
    <submittedName>
        <fullName evidence="2">Uncharacterized protein</fullName>
    </submittedName>
</protein>
<dbReference type="Proteomes" id="UP000516437">
    <property type="component" value="Chromosome 1"/>
</dbReference>
<organism evidence="2 3">
    <name type="scientific">Morella rubra</name>
    <name type="common">Chinese bayberry</name>
    <dbReference type="NCBI Taxonomy" id="262757"/>
    <lineage>
        <taxon>Eukaryota</taxon>
        <taxon>Viridiplantae</taxon>
        <taxon>Streptophyta</taxon>
        <taxon>Embryophyta</taxon>
        <taxon>Tracheophyta</taxon>
        <taxon>Spermatophyta</taxon>
        <taxon>Magnoliopsida</taxon>
        <taxon>eudicotyledons</taxon>
        <taxon>Gunneridae</taxon>
        <taxon>Pentapetalae</taxon>
        <taxon>rosids</taxon>
        <taxon>fabids</taxon>
        <taxon>Fagales</taxon>
        <taxon>Myricaceae</taxon>
        <taxon>Morella</taxon>
    </lineage>
</organism>
<comment type="caution">
    <text evidence="2">The sequence shown here is derived from an EMBL/GenBank/DDBJ whole genome shotgun (WGS) entry which is preliminary data.</text>
</comment>
<dbReference type="AlphaFoldDB" id="A0A6A1WW75"/>
<evidence type="ECO:0000256" key="1">
    <source>
        <dbReference type="SAM" id="MobiDB-lite"/>
    </source>
</evidence>
<gene>
    <name evidence="2" type="ORF">CJ030_MR1G022252</name>
</gene>